<feature type="transmembrane region" description="Helical" evidence="1">
    <location>
        <begin position="34"/>
        <end position="57"/>
    </location>
</feature>
<dbReference type="InterPro" id="IPR009495">
    <property type="entry name" value="NrsF"/>
</dbReference>
<keyword evidence="1" id="KW-1133">Transmembrane helix</keyword>
<name>A0ABU9J4U9_9GAMM</name>
<proteinExistence type="predicted"/>
<evidence type="ECO:0000256" key="1">
    <source>
        <dbReference type="SAM" id="Phobius"/>
    </source>
</evidence>
<dbReference type="Pfam" id="PF06532">
    <property type="entry name" value="NrsF"/>
    <property type="match status" value="1"/>
</dbReference>
<feature type="transmembrane region" description="Helical" evidence="1">
    <location>
        <begin position="69"/>
        <end position="88"/>
    </location>
</feature>
<organism evidence="2 3">
    <name type="scientific">Pseudoxanthomonas putridarboris</name>
    <dbReference type="NCBI Taxonomy" id="752605"/>
    <lineage>
        <taxon>Bacteria</taxon>
        <taxon>Pseudomonadati</taxon>
        <taxon>Pseudomonadota</taxon>
        <taxon>Gammaproteobacteria</taxon>
        <taxon>Lysobacterales</taxon>
        <taxon>Lysobacteraceae</taxon>
        <taxon>Pseudoxanthomonas</taxon>
    </lineage>
</organism>
<evidence type="ECO:0000313" key="2">
    <source>
        <dbReference type="EMBL" id="MEL1265728.1"/>
    </source>
</evidence>
<dbReference type="RefSeq" id="WP_341726902.1">
    <property type="nucleotide sequence ID" value="NZ_JBBWWT010000008.1"/>
</dbReference>
<comment type="caution">
    <text evidence="2">The sequence shown here is derived from an EMBL/GenBank/DDBJ whole genome shotgun (WGS) entry which is preliminary data.</text>
</comment>
<feature type="transmembrane region" description="Helical" evidence="1">
    <location>
        <begin position="129"/>
        <end position="153"/>
    </location>
</feature>
<accession>A0ABU9J4U9</accession>
<keyword evidence="3" id="KW-1185">Reference proteome</keyword>
<reference evidence="2 3" key="1">
    <citation type="submission" date="2024-04" db="EMBL/GenBank/DDBJ databases">
        <title>Draft genome sequence of Pseudoxanthomonas putridarboris WD12.</title>
        <authorList>
            <person name="Oh J."/>
        </authorList>
    </citation>
    <scope>NUCLEOTIDE SEQUENCE [LARGE SCALE GENOMIC DNA]</scope>
    <source>
        <strain evidence="2 3">WD12</strain>
    </source>
</reference>
<evidence type="ECO:0000313" key="3">
    <source>
        <dbReference type="Proteomes" id="UP001459204"/>
    </source>
</evidence>
<keyword evidence="1" id="KW-0812">Transmembrane</keyword>
<sequence length="218" mass="22224">MQTTETHARKTSELVRELAREAGTRSRTRLPFGWVLAMGAVLSFMAALCVVAGVFGARADLPGLPASGIFQFKVAAMGLLACGALALLRAAGMPGARLRPWLAVLPVALLLLVGVWVDGSGFPITGARSVSIPVCLGAIVLAAAPGLAILLAVLRRGIPTRLASAGAMAGLLSGALGALAYTIACINDGALFVAVWYSAAILATTLLGAILGPRILAW</sequence>
<feature type="transmembrane region" description="Helical" evidence="1">
    <location>
        <begin position="100"/>
        <end position="117"/>
    </location>
</feature>
<protein>
    <submittedName>
        <fullName evidence="2">DUF1109 domain-containing protein</fullName>
    </submittedName>
</protein>
<dbReference type="EMBL" id="JBBWWT010000008">
    <property type="protein sequence ID" value="MEL1265728.1"/>
    <property type="molecule type" value="Genomic_DNA"/>
</dbReference>
<feature type="transmembrane region" description="Helical" evidence="1">
    <location>
        <begin position="165"/>
        <end position="184"/>
    </location>
</feature>
<gene>
    <name evidence="2" type="ORF">AAD027_15340</name>
</gene>
<feature type="transmembrane region" description="Helical" evidence="1">
    <location>
        <begin position="190"/>
        <end position="212"/>
    </location>
</feature>
<keyword evidence="1" id="KW-0472">Membrane</keyword>
<dbReference type="Proteomes" id="UP001459204">
    <property type="component" value="Unassembled WGS sequence"/>
</dbReference>